<evidence type="ECO:0000256" key="3">
    <source>
        <dbReference type="SAM" id="MobiDB-lite"/>
    </source>
</evidence>
<sequence>MASHHHPHQPHFQRTHLPSACCCGGDFTTPCFQTHHPSPHLPSDPLLQALASQILQSAQFHQYPSLRTQKFQSHYQFQPLNPQNQKRFTEQELPQVVHHSTVSSLLSRIEALESSLPRVFGSHVPSQSLSLRHVAASTIQTHFRAFLVRRSRALRELKDLAIIKSRFESLQSSLSNGFYFDRNAISLEIMDFLLHLDSIQGSDPMVKDSKKCLIRDLVQFLERIDNFTVKRNGLPLKAIKNLRLGQNVSKSRVSSNPKHKSYENQKQTIEELKSRVEKICERSRIFENDGKDLNLKKFHHVDDDDDEEEEEEAPRIIIKENNQTRNRNQILQPRVKKSVSFAENGNLSSVLGSNSPHEDYGVLDERDSSDELVEDTCNEAVEIKELSEEAEDDEEAHGDGESPEVSDGERNHRRKMDSGHGGSALTAPLPLKMENKADLMKNKKSLKILG</sequence>
<evidence type="ECO:0000313" key="4">
    <source>
        <dbReference type="EMBL" id="CAK9326415.1"/>
    </source>
</evidence>
<reference evidence="4 5" key="1">
    <citation type="submission" date="2024-03" db="EMBL/GenBank/DDBJ databases">
        <authorList>
            <person name="Gkanogiannis A."/>
            <person name="Becerra Lopez-Lavalle L."/>
        </authorList>
    </citation>
    <scope>NUCLEOTIDE SEQUENCE [LARGE SCALE GENOMIC DNA]</scope>
</reference>
<keyword evidence="1" id="KW-0143">Chaperone</keyword>
<name>A0ABP0Z0V3_9ROSI</name>
<feature type="compositionally biased region" description="Acidic residues" evidence="3">
    <location>
        <begin position="303"/>
        <end position="312"/>
    </location>
</feature>
<dbReference type="PANTHER" id="PTHR33322">
    <property type="entry name" value="BAG DOMAIN CONTAINING PROTEIN, EXPRESSED"/>
    <property type="match status" value="1"/>
</dbReference>
<feature type="region of interest" description="Disordered" evidence="3">
    <location>
        <begin position="302"/>
        <end position="321"/>
    </location>
</feature>
<evidence type="ECO:0000256" key="2">
    <source>
        <dbReference type="SAM" id="Coils"/>
    </source>
</evidence>
<feature type="compositionally biased region" description="Basic and acidic residues" evidence="3">
    <location>
        <begin position="356"/>
        <end position="366"/>
    </location>
</feature>
<dbReference type="Proteomes" id="UP001642487">
    <property type="component" value="Chromosome 7"/>
</dbReference>
<feature type="coiled-coil region" evidence="2">
    <location>
        <begin position="262"/>
        <end position="289"/>
    </location>
</feature>
<dbReference type="EMBL" id="OZ021741">
    <property type="protein sequence ID" value="CAK9326415.1"/>
    <property type="molecule type" value="Genomic_DNA"/>
</dbReference>
<organism evidence="4 5">
    <name type="scientific">Citrullus colocynthis</name>
    <name type="common">colocynth</name>
    <dbReference type="NCBI Taxonomy" id="252529"/>
    <lineage>
        <taxon>Eukaryota</taxon>
        <taxon>Viridiplantae</taxon>
        <taxon>Streptophyta</taxon>
        <taxon>Embryophyta</taxon>
        <taxon>Tracheophyta</taxon>
        <taxon>Spermatophyta</taxon>
        <taxon>Magnoliopsida</taxon>
        <taxon>eudicotyledons</taxon>
        <taxon>Gunneridae</taxon>
        <taxon>Pentapetalae</taxon>
        <taxon>rosids</taxon>
        <taxon>fabids</taxon>
        <taxon>Cucurbitales</taxon>
        <taxon>Cucurbitaceae</taxon>
        <taxon>Benincaseae</taxon>
        <taxon>Citrullus</taxon>
    </lineage>
</organism>
<evidence type="ECO:0008006" key="6">
    <source>
        <dbReference type="Google" id="ProtNLM"/>
    </source>
</evidence>
<protein>
    <recommendedName>
        <fullName evidence="6">BAG family molecular chaperone regulator 8, chloroplastic</fullName>
    </recommendedName>
</protein>
<proteinExistence type="predicted"/>
<accession>A0ABP0Z0V3</accession>
<evidence type="ECO:0000313" key="5">
    <source>
        <dbReference type="Proteomes" id="UP001642487"/>
    </source>
</evidence>
<dbReference type="InterPro" id="IPR040400">
    <property type="entry name" value="BAG5/6/7/8"/>
</dbReference>
<feature type="region of interest" description="Disordered" evidence="3">
    <location>
        <begin position="347"/>
        <end position="371"/>
    </location>
</feature>
<feature type="compositionally biased region" description="Acidic residues" evidence="3">
    <location>
        <begin position="388"/>
        <end position="406"/>
    </location>
</feature>
<evidence type="ECO:0000256" key="1">
    <source>
        <dbReference type="ARBA" id="ARBA00023186"/>
    </source>
</evidence>
<feature type="region of interest" description="Disordered" evidence="3">
    <location>
        <begin position="385"/>
        <end position="438"/>
    </location>
</feature>
<dbReference type="PANTHER" id="PTHR33322:SF18">
    <property type="entry name" value="BAG FAMILY MOLECULAR CHAPERONE REGULATOR 8, CHLOROPLASTIC"/>
    <property type="match status" value="1"/>
</dbReference>
<keyword evidence="2" id="KW-0175">Coiled coil</keyword>
<dbReference type="PROSITE" id="PS50096">
    <property type="entry name" value="IQ"/>
    <property type="match status" value="1"/>
</dbReference>
<gene>
    <name evidence="4" type="ORF">CITCOLO1_LOCUS18764</name>
</gene>
<keyword evidence="5" id="KW-1185">Reference proteome</keyword>